<dbReference type="AlphaFoldDB" id="A0A6C0DI99"/>
<feature type="region of interest" description="Disordered" evidence="1">
    <location>
        <begin position="300"/>
        <end position="326"/>
    </location>
</feature>
<organism evidence="2">
    <name type="scientific">viral metagenome</name>
    <dbReference type="NCBI Taxonomy" id="1070528"/>
    <lineage>
        <taxon>unclassified sequences</taxon>
        <taxon>metagenomes</taxon>
        <taxon>organismal metagenomes</taxon>
    </lineage>
</organism>
<proteinExistence type="predicted"/>
<reference evidence="2" key="1">
    <citation type="journal article" date="2020" name="Nature">
        <title>Giant virus diversity and host interactions through global metagenomics.</title>
        <authorList>
            <person name="Schulz F."/>
            <person name="Roux S."/>
            <person name="Paez-Espino D."/>
            <person name="Jungbluth S."/>
            <person name="Walsh D.A."/>
            <person name="Denef V.J."/>
            <person name="McMahon K.D."/>
            <person name="Konstantinidis K.T."/>
            <person name="Eloe-Fadrosh E.A."/>
            <person name="Kyrpides N.C."/>
            <person name="Woyke T."/>
        </authorList>
    </citation>
    <scope>NUCLEOTIDE SEQUENCE</scope>
    <source>
        <strain evidence="2">GVMAG-M-3300023174-189</strain>
    </source>
</reference>
<protein>
    <submittedName>
        <fullName evidence="2">Uncharacterized protein</fullName>
    </submittedName>
</protein>
<accession>A0A6C0DI99</accession>
<dbReference type="EMBL" id="MN739626">
    <property type="protein sequence ID" value="QHT16658.1"/>
    <property type="molecule type" value="Genomic_DNA"/>
</dbReference>
<name>A0A6C0DI99_9ZZZZ</name>
<sequence length="353" mass="39302">MSSPLDSIFQTKYEEFAQSLMDTFPELGEVIKTSLSGEKADREALYKQFVMPGAGSPKRDSSATPGMVLPGVYINDATWSSCSEGTKKAINQFLSILTFAVVMKEGKSSDFSFGDEAFKAWADTFMNQWRGKMDRGEFDSFTSRFADIFGSDGGRLPPFPEKLRKGKLVKLAEEIVRELKPEEFGLDPETVKQCETDPSKAFEVIMNSTMKNPEKLQSAMKRIMRRLQEKFQRGEFKPQELAAEAEEMMKEFSENPAFVEMMDSMRKAFSFEGNMDGAKAAGMEQSVRLNMIRERLRHKAEANAAARASAPSGGSQIPVNTTGPAFSDEQLIEEFASILPGGTKKGSKKQPKK</sequence>
<feature type="compositionally biased region" description="Polar residues" evidence="1">
    <location>
        <begin position="312"/>
        <end position="324"/>
    </location>
</feature>
<evidence type="ECO:0000313" key="2">
    <source>
        <dbReference type="EMBL" id="QHT16658.1"/>
    </source>
</evidence>
<evidence type="ECO:0000256" key="1">
    <source>
        <dbReference type="SAM" id="MobiDB-lite"/>
    </source>
</evidence>